<dbReference type="RefSeq" id="WP_089779179.1">
    <property type="nucleotide sequence ID" value="NZ_CABLRR010000002.1"/>
</dbReference>
<keyword evidence="1" id="KW-1133">Transmembrane helix</keyword>
<feature type="transmembrane region" description="Helical" evidence="1">
    <location>
        <begin position="32"/>
        <end position="50"/>
    </location>
</feature>
<name>A0A0D6JSJ8_9EURY</name>
<dbReference type="EMBL" id="CSTE01000002">
    <property type="protein sequence ID" value="CQR50881.1"/>
    <property type="molecule type" value="Genomic_DNA"/>
</dbReference>
<evidence type="ECO:0000259" key="2">
    <source>
        <dbReference type="Pfam" id="PF01345"/>
    </source>
</evidence>
<dbReference type="OrthoDB" id="31512at2157"/>
<dbReference type="AlphaFoldDB" id="A0A0D6JSJ8"/>
<evidence type="ECO:0008006" key="6">
    <source>
        <dbReference type="Google" id="ProtNLM"/>
    </source>
</evidence>
<accession>A0A0D6JSJ8</accession>
<feature type="domain" description="DUF11" evidence="2">
    <location>
        <begin position="56"/>
        <end position="130"/>
    </location>
</feature>
<reference evidence="5" key="1">
    <citation type="submission" date="2015-03" db="EMBL/GenBank/DDBJ databases">
        <authorList>
            <person name="Urmite Genomes"/>
        </authorList>
    </citation>
    <scope>NUCLEOTIDE SEQUENCE [LARGE SCALE GENOMIC DNA]</scope>
    <source>
        <strain evidence="5">Arc-Hr</strain>
    </source>
</reference>
<dbReference type="InterPro" id="IPR002881">
    <property type="entry name" value="DUF58"/>
</dbReference>
<dbReference type="PANTHER" id="PTHR33608:SF6">
    <property type="entry name" value="BLL2464 PROTEIN"/>
    <property type="match status" value="1"/>
</dbReference>
<dbReference type="Pfam" id="PF01882">
    <property type="entry name" value="DUF58"/>
    <property type="match status" value="1"/>
</dbReference>
<dbReference type="PANTHER" id="PTHR33608">
    <property type="entry name" value="BLL2464 PROTEIN"/>
    <property type="match status" value="1"/>
</dbReference>
<dbReference type="InterPro" id="IPR001434">
    <property type="entry name" value="OmcB-like_DUF11"/>
</dbReference>
<feature type="domain" description="DUF58" evidence="3">
    <location>
        <begin position="199"/>
        <end position="363"/>
    </location>
</feature>
<keyword evidence="1" id="KW-0812">Transmembrane</keyword>
<gene>
    <name evidence="4" type="ORF">BN996_02366</name>
</gene>
<dbReference type="InterPro" id="IPR013783">
    <property type="entry name" value="Ig-like_fold"/>
</dbReference>
<proteinExistence type="predicted"/>
<evidence type="ECO:0000313" key="4">
    <source>
        <dbReference type="EMBL" id="CQR50881.1"/>
    </source>
</evidence>
<evidence type="ECO:0000259" key="3">
    <source>
        <dbReference type="Pfam" id="PF01882"/>
    </source>
</evidence>
<protein>
    <recommendedName>
        <fullName evidence="6">DUF58 domain-containing protein</fullName>
    </recommendedName>
</protein>
<keyword evidence="5" id="KW-1185">Reference proteome</keyword>
<evidence type="ECO:0000256" key="1">
    <source>
        <dbReference type="SAM" id="Phobius"/>
    </source>
</evidence>
<dbReference type="Gene3D" id="2.60.40.10">
    <property type="entry name" value="Immunoglobulins"/>
    <property type="match status" value="1"/>
</dbReference>
<sequence>MSRGFDTDRWTGLDGLVLVAAAAGVFTREPSLLLAAGLGVVVLAYVRVAAIPEVSLRVERDLSDATPDPDDEVEVTLRVTNEGPRTLFDLRVVDGVPPALGVADGPARLGTALRPGATATATYTVTAVRGEHAWGETVVVVRDPSGAVESRETFGAETTLRCEPELAATADLPLRGLTSKYAGRVETDVPGSGLEFASIREYRHGDPIRRIDWNRRARTGELATVEFREERAAAVVLVVDTRAEAHVAPDDEAETAVERSVDAASVAFSALLDSGDSVGIAAFGPDECWLAPSSGVDHRARARRLFATHPAFAPTPPDGAFFGSVVVRRLRRRLASDAQVIFCSPLVDDYAVSVARRLEAYGHAVTVVSPDPTATSTVGARLARIERDLRLRELRRSGVRVVDWGDEPLGVALARAEAGWSR</sequence>
<keyword evidence="1" id="KW-0472">Membrane</keyword>
<organism evidence="4 5">
    <name type="scientific">Haloferax massiliensis</name>
    <dbReference type="NCBI Taxonomy" id="1476858"/>
    <lineage>
        <taxon>Archaea</taxon>
        <taxon>Methanobacteriati</taxon>
        <taxon>Methanobacteriota</taxon>
        <taxon>Stenosarchaea group</taxon>
        <taxon>Halobacteria</taxon>
        <taxon>Halobacteriales</taxon>
        <taxon>Haloferacaceae</taxon>
        <taxon>Haloferax</taxon>
    </lineage>
</organism>
<feature type="transmembrane region" description="Helical" evidence="1">
    <location>
        <begin position="7"/>
        <end position="26"/>
    </location>
</feature>
<dbReference type="Pfam" id="PF01345">
    <property type="entry name" value="DUF11"/>
    <property type="match status" value="1"/>
</dbReference>
<dbReference type="Proteomes" id="UP000198902">
    <property type="component" value="Unassembled WGS sequence"/>
</dbReference>
<evidence type="ECO:0000313" key="5">
    <source>
        <dbReference type="Proteomes" id="UP000198902"/>
    </source>
</evidence>